<keyword evidence="2" id="KW-0732">Signal</keyword>
<reference evidence="3 4" key="1">
    <citation type="submission" date="2017-09" db="EMBL/GenBank/DDBJ databases">
        <title>Depth-based differentiation of microbial function through sediment-hosted aquifers and enrichment of novel symbionts in the deep terrestrial subsurface.</title>
        <authorList>
            <person name="Probst A.J."/>
            <person name="Ladd B."/>
            <person name="Jarett J.K."/>
            <person name="Geller-Mcgrath D.E."/>
            <person name="Sieber C.M."/>
            <person name="Emerson J.B."/>
            <person name="Anantharaman K."/>
            <person name="Thomas B.C."/>
            <person name="Malmstrom R."/>
            <person name="Stieglmeier M."/>
            <person name="Klingl A."/>
            <person name="Woyke T."/>
            <person name="Ryan C.M."/>
            <person name="Banfield J.F."/>
        </authorList>
    </citation>
    <scope>NUCLEOTIDE SEQUENCE [LARGE SCALE GENOMIC DNA]</scope>
    <source>
        <strain evidence="3">CG15_BIG_FIL_POST_REV_8_21_14_020_45_12</strain>
    </source>
</reference>
<proteinExistence type="predicted"/>
<sequence>MKFLSSLFICLALVFNLGAMPAMALSMDHGMASELSQASLMDNHALNMGDCVGTANCQDDQAADCAALCLARGITVQHQQPLVILFAILILLAIQFTFVYFKSERPLSRSRVFPPPLYLFNTVRLIE</sequence>
<protein>
    <submittedName>
        <fullName evidence="3">Uncharacterized protein</fullName>
    </submittedName>
</protein>
<feature type="chain" id="PRO_5014947942" evidence="2">
    <location>
        <begin position="25"/>
        <end position="127"/>
    </location>
</feature>
<accession>A0A2M7H4Y8</accession>
<evidence type="ECO:0000256" key="2">
    <source>
        <dbReference type="SAM" id="SignalP"/>
    </source>
</evidence>
<feature type="transmembrane region" description="Helical" evidence="1">
    <location>
        <begin position="82"/>
        <end position="101"/>
    </location>
</feature>
<dbReference type="AlphaFoldDB" id="A0A2M7H4Y8"/>
<name>A0A2M7H4Y8_9BACT</name>
<keyword evidence="1" id="KW-0472">Membrane</keyword>
<organism evidence="3 4">
    <name type="scientific">Candidatus Kerfeldbacteria bacterium CG15_BIG_FIL_POST_REV_8_21_14_020_45_12</name>
    <dbReference type="NCBI Taxonomy" id="2014247"/>
    <lineage>
        <taxon>Bacteria</taxon>
        <taxon>Candidatus Kerfeldiibacteriota</taxon>
    </lineage>
</organism>
<dbReference type="Proteomes" id="UP000230292">
    <property type="component" value="Unassembled WGS sequence"/>
</dbReference>
<evidence type="ECO:0000313" key="3">
    <source>
        <dbReference type="EMBL" id="PIW37289.1"/>
    </source>
</evidence>
<keyword evidence="1" id="KW-0812">Transmembrane</keyword>
<dbReference type="EMBL" id="PFGC01000013">
    <property type="protein sequence ID" value="PIW37289.1"/>
    <property type="molecule type" value="Genomic_DNA"/>
</dbReference>
<evidence type="ECO:0000256" key="1">
    <source>
        <dbReference type="SAM" id="Phobius"/>
    </source>
</evidence>
<feature type="signal peptide" evidence="2">
    <location>
        <begin position="1"/>
        <end position="24"/>
    </location>
</feature>
<gene>
    <name evidence="3" type="ORF">COW24_01145</name>
</gene>
<keyword evidence="1" id="KW-1133">Transmembrane helix</keyword>
<comment type="caution">
    <text evidence="3">The sequence shown here is derived from an EMBL/GenBank/DDBJ whole genome shotgun (WGS) entry which is preliminary data.</text>
</comment>
<evidence type="ECO:0000313" key="4">
    <source>
        <dbReference type="Proteomes" id="UP000230292"/>
    </source>
</evidence>